<feature type="transmembrane region" description="Helical" evidence="1">
    <location>
        <begin position="116"/>
        <end position="138"/>
    </location>
</feature>
<keyword evidence="1" id="KW-1133">Transmembrane helix</keyword>
<dbReference type="Pfam" id="PF22564">
    <property type="entry name" value="HAAS"/>
    <property type="match status" value="1"/>
</dbReference>
<dbReference type="Proteomes" id="UP000199649">
    <property type="component" value="Chromosome I"/>
</dbReference>
<dbReference type="RefSeq" id="WP_092665465.1">
    <property type="nucleotide sequence ID" value="NZ_LT629734.1"/>
</dbReference>
<keyword evidence="1" id="KW-0812">Transmembrane</keyword>
<reference evidence="3" key="1">
    <citation type="submission" date="2016-10" db="EMBL/GenBank/DDBJ databases">
        <authorList>
            <person name="Varghese N."/>
            <person name="Submissions S."/>
        </authorList>
    </citation>
    <scope>NUCLEOTIDE SEQUENCE [LARGE SCALE GENOMIC DNA]</scope>
    <source>
        <strain evidence="3">DSM 22965</strain>
    </source>
</reference>
<feature type="transmembrane region" description="Helical" evidence="1">
    <location>
        <begin position="83"/>
        <end position="110"/>
    </location>
</feature>
<keyword evidence="1" id="KW-0472">Membrane</keyword>
<dbReference type="STRING" id="684552.SAMN04489719_0402"/>
<evidence type="ECO:0000313" key="2">
    <source>
        <dbReference type="EMBL" id="SDR69239.1"/>
    </source>
</evidence>
<organism evidence="2 3">
    <name type="scientific">Agrococcus carbonis</name>
    <dbReference type="NCBI Taxonomy" id="684552"/>
    <lineage>
        <taxon>Bacteria</taxon>
        <taxon>Bacillati</taxon>
        <taxon>Actinomycetota</taxon>
        <taxon>Actinomycetes</taxon>
        <taxon>Micrococcales</taxon>
        <taxon>Microbacteriaceae</taxon>
        <taxon>Agrococcus</taxon>
    </lineage>
</organism>
<name>A0A1H1L5P2_9MICO</name>
<gene>
    <name evidence="2" type="ORF">SAMN04489719_0402</name>
</gene>
<dbReference type="EMBL" id="LT629734">
    <property type="protein sequence ID" value="SDR69239.1"/>
    <property type="molecule type" value="Genomic_DNA"/>
</dbReference>
<keyword evidence="3" id="KW-1185">Reference proteome</keyword>
<dbReference type="AlphaFoldDB" id="A0A1H1L5P2"/>
<sequence length="148" mass="15879">MTDSPALPAAARRYLETLELRAASLPEAHRAQLVEQIAEHLEAAVADGDSLDETLARLGSPQELVDAADGRLERPARSVDRRATIATMVGVVALVLGALLVVCSIGMIALTGRWRSIVIAIPAMALLIPVGALLLTWARRRRRQGRTS</sequence>
<evidence type="ECO:0000313" key="3">
    <source>
        <dbReference type="Proteomes" id="UP000199649"/>
    </source>
</evidence>
<dbReference type="OrthoDB" id="5114815at2"/>
<protein>
    <submittedName>
        <fullName evidence="2">Uncharacterized protein</fullName>
    </submittedName>
</protein>
<evidence type="ECO:0000256" key="1">
    <source>
        <dbReference type="SAM" id="Phobius"/>
    </source>
</evidence>
<proteinExistence type="predicted"/>
<accession>A0A1H1L5P2</accession>